<evidence type="ECO:0000313" key="2">
    <source>
        <dbReference type="Proteomes" id="UP000266492"/>
    </source>
</evidence>
<dbReference type="RefSeq" id="WP_118418778.1">
    <property type="nucleotide sequence ID" value="NZ_JAIWWY010000005.1"/>
</dbReference>
<name>A0A395VZM0_BACOV</name>
<evidence type="ECO:0000313" key="1">
    <source>
        <dbReference type="EMBL" id="RGS83253.1"/>
    </source>
</evidence>
<comment type="caution">
    <text evidence="1">The sequence shown here is derived from an EMBL/GenBank/DDBJ whole genome shotgun (WGS) entry which is preliminary data.</text>
</comment>
<dbReference type="EMBL" id="QRVZ01000009">
    <property type="protein sequence ID" value="RGS83253.1"/>
    <property type="molecule type" value="Genomic_DNA"/>
</dbReference>
<organism evidence="1 2">
    <name type="scientific">Bacteroides ovatus</name>
    <dbReference type="NCBI Taxonomy" id="28116"/>
    <lineage>
        <taxon>Bacteria</taxon>
        <taxon>Pseudomonadati</taxon>
        <taxon>Bacteroidota</taxon>
        <taxon>Bacteroidia</taxon>
        <taxon>Bacteroidales</taxon>
        <taxon>Bacteroidaceae</taxon>
        <taxon>Bacteroides</taxon>
    </lineage>
</organism>
<dbReference type="Proteomes" id="UP000266492">
    <property type="component" value="Unassembled WGS sequence"/>
</dbReference>
<dbReference type="AlphaFoldDB" id="A0A395VZM0"/>
<proteinExistence type="predicted"/>
<gene>
    <name evidence="1" type="ORF">DWX70_12740</name>
</gene>
<reference evidence="1 2" key="1">
    <citation type="submission" date="2018-08" db="EMBL/GenBank/DDBJ databases">
        <title>A genome reference for cultivated species of the human gut microbiota.</title>
        <authorList>
            <person name="Zou Y."/>
            <person name="Xue W."/>
            <person name="Luo G."/>
        </authorList>
    </citation>
    <scope>NUCLEOTIDE SEQUENCE [LARGE SCALE GENOMIC DNA]</scope>
    <source>
        <strain evidence="1 2">AF20-9LB</strain>
    </source>
</reference>
<sequence length="165" mass="19321">MDNFLAMERKGRDLFKSLLEDGNITKYKESTGRYNPVDFYLIHNEDKIVAEIKCRDIRYVNYPTHLMETEKLKSLLTVKDTHDCKAAWYVNFFGEDICFIYNADKVKNLRSETAYCNYTTANYNYYKTTKGVIMIPTNLAGIFIRKNGRWRNGSLKDITTFATSK</sequence>
<accession>A0A395VZM0</accession>
<protein>
    <submittedName>
        <fullName evidence="1">Uncharacterized protein</fullName>
    </submittedName>
</protein>